<name>A0A2R5F4K8_9PROT</name>
<reference evidence="2 3" key="1">
    <citation type="journal article" date="2018" name="Environ. Microbiol.">
        <title>Isolation and genomic characterization of Novimethylophilus kurashikiensis gen. nov. sp. nov., a new lanthanide-dependent methylotrophic species of Methylophilaceae.</title>
        <authorList>
            <person name="Lv H."/>
            <person name="Sahin N."/>
            <person name="Tani A."/>
        </authorList>
    </citation>
    <scope>NUCLEOTIDE SEQUENCE [LARGE SCALE GENOMIC DNA]</scope>
    <source>
        <strain evidence="2 3">La2-4</strain>
    </source>
</reference>
<keyword evidence="3" id="KW-1185">Reference proteome</keyword>
<proteinExistence type="predicted"/>
<comment type="caution">
    <text evidence="2">The sequence shown here is derived from an EMBL/GenBank/DDBJ whole genome shotgun (WGS) entry which is preliminary data.</text>
</comment>
<protein>
    <submittedName>
        <fullName evidence="2">Hydroxyacid dehydrogenase</fullName>
    </submittedName>
</protein>
<organism evidence="2 3">
    <name type="scientific">Novimethylophilus kurashikiensis</name>
    <dbReference type="NCBI Taxonomy" id="1825523"/>
    <lineage>
        <taxon>Bacteria</taxon>
        <taxon>Pseudomonadati</taxon>
        <taxon>Pseudomonadota</taxon>
        <taxon>Betaproteobacteria</taxon>
        <taxon>Nitrosomonadales</taxon>
        <taxon>Methylophilaceae</taxon>
        <taxon>Novimethylophilus</taxon>
    </lineage>
</organism>
<feature type="chain" id="PRO_5015333176" evidence="1">
    <location>
        <begin position="23"/>
        <end position="74"/>
    </location>
</feature>
<feature type="signal peptide" evidence="1">
    <location>
        <begin position="1"/>
        <end position="22"/>
    </location>
</feature>
<evidence type="ECO:0000313" key="3">
    <source>
        <dbReference type="Proteomes" id="UP000245081"/>
    </source>
</evidence>
<accession>A0A2R5F4K8</accession>
<evidence type="ECO:0000256" key="1">
    <source>
        <dbReference type="SAM" id="SignalP"/>
    </source>
</evidence>
<dbReference type="AlphaFoldDB" id="A0A2R5F4K8"/>
<dbReference type="Proteomes" id="UP000245081">
    <property type="component" value="Unassembled WGS sequence"/>
</dbReference>
<sequence length="74" mass="7714">MRAWARVCALGCACGAVMSADAFDCIGFGRADVKIIVALREIDFCTLAYSDLGLGRNGGGVVKGKKGTETVRNS</sequence>
<gene>
    <name evidence="2" type="ORF">NMK_0892</name>
</gene>
<keyword evidence="1" id="KW-0732">Signal</keyword>
<dbReference type="EMBL" id="BDOQ01000003">
    <property type="protein sequence ID" value="GBG13346.1"/>
    <property type="molecule type" value="Genomic_DNA"/>
</dbReference>
<evidence type="ECO:0000313" key="2">
    <source>
        <dbReference type="EMBL" id="GBG13346.1"/>
    </source>
</evidence>